<accession>A0A2Z5G4Y4</accession>
<keyword evidence="2" id="KW-1185">Reference proteome</keyword>
<evidence type="ECO:0000313" key="2">
    <source>
        <dbReference type="Proteomes" id="UP000253606"/>
    </source>
</evidence>
<dbReference type="KEGG" id="abas:ACPOL_4869"/>
<dbReference type="InterPro" id="IPR036102">
    <property type="entry name" value="OsmC/Ohrsf"/>
</dbReference>
<organism evidence="1 2">
    <name type="scientific">Acidisarcina polymorpha</name>
    <dbReference type="NCBI Taxonomy" id="2211140"/>
    <lineage>
        <taxon>Bacteria</taxon>
        <taxon>Pseudomonadati</taxon>
        <taxon>Acidobacteriota</taxon>
        <taxon>Terriglobia</taxon>
        <taxon>Terriglobales</taxon>
        <taxon>Acidobacteriaceae</taxon>
        <taxon>Acidisarcina</taxon>
    </lineage>
</organism>
<sequence>MGSMNLHTYRVQVEWTGNDGEGTLNYKSYRRDHTIAAVGKPPIPTSSDPSFRGDPTRYNPEELLVASLSSCHMLWYLHLCAVNHVTVQSFRDFAEGTMEEAQDGSGKFIRVVLKPSVTIAAGSDPAKAAELHHAAHGYCFIAKSVNFPVEVVPEIVLAA</sequence>
<dbReference type="SUPFAM" id="SSF82784">
    <property type="entry name" value="OsmC-like"/>
    <property type="match status" value="1"/>
</dbReference>
<dbReference type="AlphaFoldDB" id="A0A2Z5G4Y4"/>
<dbReference type="InterPro" id="IPR015946">
    <property type="entry name" value="KH_dom-like_a/b"/>
</dbReference>
<protein>
    <submittedName>
        <fullName evidence="1">OsmC/Ohr family protein</fullName>
    </submittedName>
</protein>
<name>A0A2Z5G4Y4_9BACT</name>
<dbReference type="Proteomes" id="UP000253606">
    <property type="component" value="Chromosome"/>
</dbReference>
<dbReference type="Gene3D" id="3.30.300.20">
    <property type="match status" value="1"/>
</dbReference>
<gene>
    <name evidence="1" type="ORF">ACPOL_4869</name>
</gene>
<evidence type="ECO:0000313" key="1">
    <source>
        <dbReference type="EMBL" id="AXC14131.1"/>
    </source>
</evidence>
<dbReference type="PANTHER" id="PTHR42830:SF2">
    <property type="entry name" value="OSMC_OHR FAMILY PROTEIN"/>
    <property type="match status" value="1"/>
</dbReference>
<dbReference type="InterPro" id="IPR052707">
    <property type="entry name" value="OsmC_Ohr_Peroxiredoxin"/>
</dbReference>
<proteinExistence type="predicted"/>
<dbReference type="Pfam" id="PF02566">
    <property type="entry name" value="OsmC"/>
    <property type="match status" value="1"/>
</dbReference>
<dbReference type="InterPro" id="IPR003718">
    <property type="entry name" value="OsmC/Ohr_fam"/>
</dbReference>
<dbReference type="PANTHER" id="PTHR42830">
    <property type="entry name" value="OSMOTICALLY INDUCIBLE FAMILY PROTEIN"/>
    <property type="match status" value="1"/>
</dbReference>
<dbReference type="EMBL" id="CP030840">
    <property type="protein sequence ID" value="AXC14131.1"/>
    <property type="molecule type" value="Genomic_DNA"/>
</dbReference>
<reference evidence="1 2" key="1">
    <citation type="journal article" date="2018" name="Front. Microbiol.">
        <title>Hydrolytic Capabilities as a Key to Environmental Success: Chitinolytic and Cellulolytic Acidobacteria From Acidic Sub-arctic Soils and Boreal Peatlands.</title>
        <authorList>
            <person name="Belova S.E."/>
            <person name="Ravin N.V."/>
            <person name="Pankratov T.A."/>
            <person name="Rakitin A.L."/>
            <person name="Ivanova A.A."/>
            <person name="Beletsky A.V."/>
            <person name="Mardanov A.V."/>
            <person name="Sinninghe Damste J.S."/>
            <person name="Dedysh S.N."/>
        </authorList>
    </citation>
    <scope>NUCLEOTIDE SEQUENCE [LARGE SCALE GENOMIC DNA]</scope>
    <source>
        <strain evidence="1 2">SBC82</strain>
    </source>
</reference>